<dbReference type="Gene3D" id="2.20.130.30">
    <property type="entry name" value="Protein of unknown function DUF2782"/>
    <property type="match status" value="1"/>
</dbReference>
<dbReference type="EMBL" id="CP002819">
    <property type="protein sequence ID" value="AEG68499.1"/>
    <property type="molecule type" value="Genomic_DNA"/>
</dbReference>
<dbReference type="Proteomes" id="UP000007953">
    <property type="component" value="Chromosome"/>
</dbReference>
<feature type="region of interest" description="Disordered" evidence="1">
    <location>
        <begin position="66"/>
        <end position="86"/>
    </location>
</feature>
<proteinExistence type="predicted"/>
<feature type="compositionally biased region" description="Basic and acidic residues" evidence="1">
    <location>
        <begin position="121"/>
        <end position="136"/>
    </location>
</feature>
<name>F6FZD1_RALS8</name>
<dbReference type="AlphaFoldDB" id="F6FZD1"/>
<protein>
    <submittedName>
        <fullName evidence="2">Uncharacterized protein</fullName>
    </submittedName>
</protein>
<sequence length="147" mass="16151">MLESIMDSLFSPAVCAVPRMRLMRHAGALAAIAACLFVLPVLPAHAEVTPDSAGLDLPDVKAINNQPIAKPTRGSVNHETVKPSFQYRDNDGTQIEEYRFKGQAPDIHVKSGMGTSYQMSKPEDSSPRFRERDGDNSRLPSVNLLKF</sequence>
<dbReference type="eggNOG" id="ENOG5033FWJ">
    <property type="taxonomic scope" value="Bacteria"/>
</dbReference>
<evidence type="ECO:0000313" key="3">
    <source>
        <dbReference type="Proteomes" id="UP000007953"/>
    </source>
</evidence>
<feature type="region of interest" description="Disordered" evidence="1">
    <location>
        <begin position="102"/>
        <end position="147"/>
    </location>
</feature>
<gene>
    <name evidence="2" type="ordered locus">RSPO_c01198</name>
</gene>
<evidence type="ECO:0000256" key="1">
    <source>
        <dbReference type="SAM" id="MobiDB-lite"/>
    </source>
</evidence>
<dbReference type="KEGG" id="rsn:RSPO_c01198"/>
<evidence type="ECO:0000313" key="2">
    <source>
        <dbReference type="EMBL" id="AEG68499.1"/>
    </source>
</evidence>
<organism evidence="2 3">
    <name type="scientific">Ralstonia solanacearum (strain Po82)</name>
    <dbReference type="NCBI Taxonomy" id="1031711"/>
    <lineage>
        <taxon>Bacteria</taxon>
        <taxon>Pseudomonadati</taxon>
        <taxon>Pseudomonadota</taxon>
        <taxon>Betaproteobacteria</taxon>
        <taxon>Burkholderiales</taxon>
        <taxon>Burkholderiaceae</taxon>
        <taxon>Ralstonia</taxon>
        <taxon>Ralstonia solanacearum species complex</taxon>
    </lineage>
</organism>
<dbReference type="HOGENOM" id="CLU_132519_0_0_4"/>
<dbReference type="PATRIC" id="fig|1031711.3.peg.1175"/>
<accession>F6FZD1</accession>
<reference evidence="2 3" key="1">
    <citation type="journal article" date="2011" name="J. Bacteriol.">
        <title>Complete genome sequence of the plant pathogen Ralstonia solanacearum strain Po82.</title>
        <authorList>
            <person name="Xu J."/>
            <person name="Zheng H.J."/>
            <person name="Liu L."/>
            <person name="Pan Z.C."/>
            <person name="Prior P."/>
            <person name="Tang B."/>
            <person name="Xu J.S."/>
            <person name="Zhang H."/>
            <person name="Tian Q."/>
            <person name="Zhang L.Q."/>
            <person name="Feng J."/>
        </authorList>
    </citation>
    <scope>NUCLEOTIDE SEQUENCE [LARGE SCALE GENOMIC DNA]</scope>
    <source>
        <strain evidence="2 3">Po82</strain>
    </source>
</reference>